<protein>
    <submittedName>
        <fullName evidence="1">Four helix bundle protein</fullName>
    </submittedName>
</protein>
<proteinExistence type="predicted"/>
<dbReference type="PIRSF" id="PIRSF035652">
    <property type="entry name" value="CHP02436"/>
    <property type="match status" value="1"/>
</dbReference>
<dbReference type="PANTHER" id="PTHR38471:SF2">
    <property type="entry name" value="FOUR HELIX BUNDLE PROTEIN"/>
    <property type="match status" value="1"/>
</dbReference>
<name>A0A1F7VEN9_9BACT</name>
<reference evidence="1 2" key="1">
    <citation type="journal article" date="2016" name="Nat. Commun.">
        <title>Thousands of microbial genomes shed light on interconnected biogeochemical processes in an aquifer system.</title>
        <authorList>
            <person name="Anantharaman K."/>
            <person name="Brown C.T."/>
            <person name="Hug L.A."/>
            <person name="Sharon I."/>
            <person name="Castelle C.J."/>
            <person name="Probst A.J."/>
            <person name="Thomas B.C."/>
            <person name="Singh A."/>
            <person name="Wilkins M.J."/>
            <person name="Karaoz U."/>
            <person name="Brodie E.L."/>
            <person name="Williams K.H."/>
            <person name="Hubbard S.S."/>
            <person name="Banfield J.F."/>
        </authorList>
    </citation>
    <scope>NUCLEOTIDE SEQUENCE [LARGE SCALE GENOMIC DNA]</scope>
</reference>
<evidence type="ECO:0000313" key="1">
    <source>
        <dbReference type="EMBL" id="OGL88976.1"/>
    </source>
</evidence>
<dbReference type="PANTHER" id="PTHR38471">
    <property type="entry name" value="FOUR HELIX BUNDLE PROTEIN"/>
    <property type="match status" value="1"/>
</dbReference>
<dbReference type="Pfam" id="PF05635">
    <property type="entry name" value="23S_rRNA_IVP"/>
    <property type="match status" value="1"/>
</dbReference>
<dbReference type="NCBIfam" id="TIGR02436">
    <property type="entry name" value="four helix bundle protein"/>
    <property type="match status" value="1"/>
</dbReference>
<dbReference type="AlphaFoldDB" id="A0A1F7VEN9"/>
<comment type="caution">
    <text evidence="1">The sequence shown here is derived from an EMBL/GenBank/DDBJ whole genome shotgun (WGS) entry which is preliminary data.</text>
</comment>
<gene>
    <name evidence="1" type="ORF">A3I42_01575</name>
</gene>
<dbReference type="InterPro" id="IPR036583">
    <property type="entry name" value="23S_rRNA_IVS_sf"/>
</dbReference>
<dbReference type="EMBL" id="MGER01000004">
    <property type="protein sequence ID" value="OGL88976.1"/>
    <property type="molecule type" value="Genomic_DNA"/>
</dbReference>
<sequence>MSNKISNPNQKTYDLIERTAKFGESVIAFAQEFDRNAINQPLVSQFIRAATSIGANYMEADAAESKKDFEHKIGIARKEAKETMHWLRMIAKANPVKQSRCRILWKEAQELVFIFSSILNGSRSK</sequence>
<organism evidence="1 2">
    <name type="scientific">Candidatus Uhrbacteria bacterium RIFCSPLOWO2_02_FULL_49_11</name>
    <dbReference type="NCBI Taxonomy" id="1802409"/>
    <lineage>
        <taxon>Bacteria</taxon>
        <taxon>Candidatus Uhriibacteriota</taxon>
    </lineage>
</organism>
<dbReference type="Proteomes" id="UP000178264">
    <property type="component" value="Unassembled WGS sequence"/>
</dbReference>
<evidence type="ECO:0000313" key="2">
    <source>
        <dbReference type="Proteomes" id="UP000178264"/>
    </source>
</evidence>
<dbReference type="SUPFAM" id="SSF158446">
    <property type="entry name" value="IVS-encoded protein-like"/>
    <property type="match status" value="1"/>
</dbReference>
<accession>A0A1F7VEN9</accession>
<dbReference type="InterPro" id="IPR012657">
    <property type="entry name" value="23S_rRNA-intervening_sequence"/>
</dbReference>
<dbReference type="Gene3D" id="1.20.1440.60">
    <property type="entry name" value="23S rRNA-intervening sequence"/>
    <property type="match status" value="1"/>
</dbReference>